<sequence length="481" mass="54716">MGHNHLHELLKQDQEPFHLKTFISDRRRPKPTTSAAGAAGTTALNLRKPKPIIESTSSSATAKNFCINHVCLFSFQGSPDFTKSPFLDFPARELKSPCNNNTAVFLHIPARTAAMLLDAAARVVQRPKPGSKQIGLRLIGSFLRRLKNRTTRAKTGEIGPVKEPVTSTSTSCSLPVRRSRKRVSDDRVSSGVWSEKSSEIETSCSSTSIHEFEDIECFCSNSFSSFRFSLDGSPSPARREPDPGLSAASPSRRFEQDKESYEVECQTKINRQNDEEKEQCSPVSILDPLFDDEDEEERDGRATEQHYDIECSYASVQKAKHQLLQKLQRFERLAGLDPINLENYMLEQCYDKDKDVIVSDQEDMIENELFRDIASHLGVAKLPWYMKKLVFDLIEEENKDEELDVIVQRVCKRLHAWEVVELNTIDMMVEADFRSEGWKMCDKETVRDLGMDIEAAIFGFMVEELAQDLVNYSSNYIDFKN</sequence>
<gene>
    <name evidence="2" type="ORF">SSX86_023682</name>
</gene>
<evidence type="ECO:0000313" key="3">
    <source>
        <dbReference type="Proteomes" id="UP001408789"/>
    </source>
</evidence>
<name>A0AAP0CT78_9ASTR</name>
<feature type="region of interest" description="Disordered" evidence="1">
    <location>
        <begin position="272"/>
        <end position="301"/>
    </location>
</feature>
<dbReference type="Proteomes" id="UP001408789">
    <property type="component" value="Unassembled WGS sequence"/>
</dbReference>
<dbReference type="AlphaFoldDB" id="A0AAP0CT78"/>
<accession>A0AAP0CT78</accession>
<dbReference type="PANTHER" id="PTHR33623:SF5">
    <property type="entry name" value="HISTONE-LYSINE N-METHYLTRANSFERASE SETD1B-LIKE PROTEIN"/>
    <property type="match status" value="1"/>
</dbReference>
<reference evidence="2 3" key="1">
    <citation type="submission" date="2024-04" db="EMBL/GenBank/DDBJ databases">
        <title>The reference genome of an endangered Asteraceae, Deinandra increscens subsp. villosa, native to the Central Coast of California.</title>
        <authorList>
            <person name="Guilliams M."/>
            <person name="Hasenstab-Lehman K."/>
            <person name="Meyer R."/>
            <person name="Mcevoy S."/>
        </authorList>
    </citation>
    <scope>NUCLEOTIDE SEQUENCE [LARGE SCALE GENOMIC DNA]</scope>
    <source>
        <tissue evidence="2">Leaf</tissue>
    </source>
</reference>
<evidence type="ECO:0000256" key="1">
    <source>
        <dbReference type="SAM" id="MobiDB-lite"/>
    </source>
</evidence>
<comment type="caution">
    <text evidence="2">The sequence shown here is derived from an EMBL/GenBank/DDBJ whole genome shotgun (WGS) entry which is preliminary data.</text>
</comment>
<feature type="region of interest" description="Disordered" evidence="1">
    <location>
        <begin position="230"/>
        <end position="259"/>
    </location>
</feature>
<keyword evidence="3" id="KW-1185">Reference proteome</keyword>
<protein>
    <recommendedName>
        <fullName evidence="4">DUF4378 domain-containing protein</fullName>
    </recommendedName>
</protein>
<evidence type="ECO:0000313" key="2">
    <source>
        <dbReference type="EMBL" id="KAK9058839.1"/>
    </source>
</evidence>
<evidence type="ECO:0008006" key="4">
    <source>
        <dbReference type="Google" id="ProtNLM"/>
    </source>
</evidence>
<feature type="region of interest" description="Disordered" evidence="1">
    <location>
        <begin position="159"/>
        <end position="178"/>
    </location>
</feature>
<organism evidence="2 3">
    <name type="scientific">Deinandra increscens subsp. villosa</name>
    <dbReference type="NCBI Taxonomy" id="3103831"/>
    <lineage>
        <taxon>Eukaryota</taxon>
        <taxon>Viridiplantae</taxon>
        <taxon>Streptophyta</taxon>
        <taxon>Embryophyta</taxon>
        <taxon>Tracheophyta</taxon>
        <taxon>Spermatophyta</taxon>
        <taxon>Magnoliopsida</taxon>
        <taxon>eudicotyledons</taxon>
        <taxon>Gunneridae</taxon>
        <taxon>Pentapetalae</taxon>
        <taxon>asterids</taxon>
        <taxon>campanulids</taxon>
        <taxon>Asterales</taxon>
        <taxon>Asteraceae</taxon>
        <taxon>Asteroideae</taxon>
        <taxon>Heliantheae alliance</taxon>
        <taxon>Madieae</taxon>
        <taxon>Madiinae</taxon>
        <taxon>Deinandra</taxon>
    </lineage>
</organism>
<dbReference type="PANTHER" id="PTHR33623">
    <property type="entry name" value="OS04G0572500 PROTEIN"/>
    <property type="match status" value="1"/>
</dbReference>
<proteinExistence type="predicted"/>
<dbReference type="EMBL" id="JBCNJP010000023">
    <property type="protein sequence ID" value="KAK9058839.1"/>
    <property type="molecule type" value="Genomic_DNA"/>
</dbReference>